<evidence type="ECO:0000256" key="1">
    <source>
        <dbReference type="SAM" id="Phobius"/>
    </source>
</evidence>
<organism evidence="2 3">
    <name type="scientific">Candidatus Magasanikbacteria bacterium RIFCSPHIGHO2_01_FULL_47_8</name>
    <dbReference type="NCBI Taxonomy" id="1798673"/>
    <lineage>
        <taxon>Bacteria</taxon>
        <taxon>Candidatus Magasanikiibacteriota</taxon>
    </lineage>
</organism>
<dbReference type="Pfam" id="PF07963">
    <property type="entry name" value="N_methyl"/>
    <property type="match status" value="1"/>
</dbReference>
<reference evidence="2 3" key="1">
    <citation type="journal article" date="2016" name="Nat. Commun.">
        <title>Thousands of microbial genomes shed light on interconnected biogeochemical processes in an aquifer system.</title>
        <authorList>
            <person name="Anantharaman K."/>
            <person name="Brown C.T."/>
            <person name="Hug L.A."/>
            <person name="Sharon I."/>
            <person name="Castelle C.J."/>
            <person name="Probst A.J."/>
            <person name="Thomas B.C."/>
            <person name="Singh A."/>
            <person name="Wilkins M.J."/>
            <person name="Karaoz U."/>
            <person name="Brodie E.L."/>
            <person name="Williams K.H."/>
            <person name="Hubbard S.S."/>
            <person name="Banfield J.F."/>
        </authorList>
    </citation>
    <scope>NUCLEOTIDE SEQUENCE [LARGE SCALE GENOMIC DNA]</scope>
</reference>
<evidence type="ECO:0000313" key="2">
    <source>
        <dbReference type="EMBL" id="OGH69138.1"/>
    </source>
</evidence>
<dbReference type="AlphaFoldDB" id="A0A1F6MC55"/>
<accession>A0A1F6MC55</accession>
<protein>
    <recommendedName>
        <fullName evidence="4">Prepilin-type N-terminal cleavage/methylation domain-containing protein</fullName>
    </recommendedName>
</protein>
<keyword evidence="1" id="KW-0472">Membrane</keyword>
<dbReference type="NCBIfam" id="TIGR02532">
    <property type="entry name" value="IV_pilin_GFxxxE"/>
    <property type="match status" value="1"/>
</dbReference>
<evidence type="ECO:0000313" key="3">
    <source>
        <dbReference type="Proteomes" id="UP000177953"/>
    </source>
</evidence>
<gene>
    <name evidence="2" type="ORF">A2754_02555</name>
</gene>
<dbReference type="PROSITE" id="PS00409">
    <property type="entry name" value="PROKAR_NTER_METHYL"/>
    <property type="match status" value="1"/>
</dbReference>
<keyword evidence="1" id="KW-0812">Transmembrane</keyword>
<feature type="transmembrane region" description="Helical" evidence="1">
    <location>
        <begin position="12"/>
        <end position="33"/>
    </location>
</feature>
<comment type="caution">
    <text evidence="2">The sequence shown here is derived from an EMBL/GenBank/DDBJ whole genome shotgun (WGS) entry which is preliminary data.</text>
</comment>
<dbReference type="EMBL" id="MFPU01000064">
    <property type="protein sequence ID" value="OGH69138.1"/>
    <property type="molecule type" value="Genomic_DNA"/>
</dbReference>
<evidence type="ECO:0008006" key="4">
    <source>
        <dbReference type="Google" id="ProtNLM"/>
    </source>
</evidence>
<sequence length="128" mass="13973">MQKKQITGGYTLIEILVSIFIISIFLVLLQVAANTTLLNRTVRNRELALRIANTEIESLRLVPYASLPESGAFSDPLLSSLSQGEASRTITDFNSQTKQVVVTISWKEPGTISLHTVSLTTLITKGGL</sequence>
<dbReference type="InterPro" id="IPR012902">
    <property type="entry name" value="N_methyl_site"/>
</dbReference>
<name>A0A1F6MC55_9BACT</name>
<keyword evidence="1" id="KW-1133">Transmembrane helix</keyword>
<proteinExistence type="predicted"/>
<dbReference type="Proteomes" id="UP000177953">
    <property type="component" value="Unassembled WGS sequence"/>
</dbReference>